<dbReference type="OrthoDB" id="5598852at2759"/>
<feature type="region of interest" description="Disordered" evidence="1">
    <location>
        <begin position="1"/>
        <end position="20"/>
    </location>
</feature>
<dbReference type="SUPFAM" id="SSF56112">
    <property type="entry name" value="Protein kinase-like (PK-like)"/>
    <property type="match status" value="1"/>
</dbReference>
<dbReference type="AlphaFoldDB" id="A0A8H4T0K5"/>
<gene>
    <name evidence="2" type="ORF">FGADI_9139</name>
</gene>
<feature type="region of interest" description="Disordered" evidence="1">
    <location>
        <begin position="77"/>
        <end position="102"/>
    </location>
</feature>
<evidence type="ECO:0000313" key="3">
    <source>
        <dbReference type="Proteomes" id="UP000604273"/>
    </source>
</evidence>
<name>A0A8H4T0K5_9HYPO</name>
<evidence type="ECO:0000313" key="2">
    <source>
        <dbReference type="EMBL" id="KAF4949135.1"/>
    </source>
</evidence>
<feature type="compositionally biased region" description="Acidic residues" evidence="1">
    <location>
        <begin position="79"/>
        <end position="92"/>
    </location>
</feature>
<organism evidence="2 3">
    <name type="scientific">Fusarium gaditjirri</name>
    <dbReference type="NCBI Taxonomy" id="282569"/>
    <lineage>
        <taxon>Eukaryota</taxon>
        <taxon>Fungi</taxon>
        <taxon>Dikarya</taxon>
        <taxon>Ascomycota</taxon>
        <taxon>Pezizomycotina</taxon>
        <taxon>Sordariomycetes</taxon>
        <taxon>Hypocreomycetidae</taxon>
        <taxon>Hypocreales</taxon>
        <taxon>Nectriaceae</taxon>
        <taxon>Fusarium</taxon>
        <taxon>Fusarium nisikadoi species complex</taxon>
    </lineage>
</organism>
<dbReference type="Proteomes" id="UP000604273">
    <property type="component" value="Unassembled WGS sequence"/>
</dbReference>
<comment type="caution">
    <text evidence="2">The sequence shown here is derived from an EMBL/GenBank/DDBJ whole genome shotgun (WGS) entry which is preliminary data.</text>
</comment>
<dbReference type="InterPro" id="IPR011009">
    <property type="entry name" value="Kinase-like_dom_sf"/>
</dbReference>
<evidence type="ECO:0008006" key="4">
    <source>
        <dbReference type="Google" id="ProtNLM"/>
    </source>
</evidence>
<reference evidence="2" key="1">
    <citation type="journal article" date="2020" name="BMC Genomics">
        <title>Correction to: Identification and distribution of gene clusters required for synthesis of sphingolipid metabolism inhibitors in diverse species of the filamentous fungus Fusarium.</title>
        <authorList>
            <person name="Kim H.S."/>
            <person name="Lohmar J.M."/>
            <person name="Busman M."/>
            <person name="Brown D.W."/>
            <person name="Naumann T.A."/>
            <person name="Divon H.H."/>
            <person name="Lysoe E."/>
            <person name="Uhlig S."/>
            <person name="Proctor R.H."/>
        </authorList>
    </citation>
    <scope>NUCLEOTIDE SEQUENCE</scope>
    <source>
        <strain evidence="2">NRRL 45417</strain>
    </source>
</reference>
<reference evidence="2" key="2">
    <citation type="submission" date="2020-05" db="EMBL/GenBank/DDBJ databases">
        <authorList>
            <person name="Kim H.-S."/>
            <person name="Proctor R.H."/>
            <person name="Brown D.W."/>
        </authorList>
    </citation>
    <scope>NUCLEOTIDE SEQUENCE</scope>
    <source>
        <strain evidence="2">NRRL 45417</strain>
    </source>
</reference>
<dbReference type="EMBL" id="JABFAI010000246">
    <property type="protein sequence ID" value="KAF4949135.1"/>
    <property type="molecule type" value="Genomic_DNA"/>
</dbReference>
<evidence type="ECO:0000256" key="1">
    <source>
        <dbReference type="SAM" id="MobiDB-lite"/>
    </source>
</evidence>
<protein>
    <recommendedName>
        <fullName evidence="4">Aminoglycoside phosphotransferase domain-containing protein</fullName>
    </recommendedName>
</protein>
<sequence>MAPKTASSDGLGGGMGSPESFATLQLEDKKPVQFANHLRAVFPQWAGPDIVQNLLDIDGICEFPDRWHYDELREHSGDEFDNSEVDQDDEDDEGRRDGPDTNVRIPSGIYWREKIRFSAKAIRFPKRIPDLEFLAFVERTYGRRFIPGHWNAGMVGMLHAYTMDNVHGISAYLSREQLRANGRRLLNTTIQDLASFFASAWRNTPPSMPIPDRGELYASYEPQLQQLHEGLPVRFLAMLKRLLKQLPELFAEDWPLVPNTDLLENNIHVNPKTGSITGICDWKDAAVGPFGTSIKGLECLLGERTMKGWRWLPNQMNLRGQFWQAFYAAMGSRTTELKQRVDTARLVGIFPDAWSSLDGC</sequence>
<accession>A0A8H4T0K5</accession>
<keyword evidence="3" id="KW-1185">Reference proteome</keyword>
<proteinExistence type="predicted"/>